<keyword evidence="6" id="KW-0067">ATP-binding</keyword>
<evidence type="ECO:0000256" key="9">
    <source>
        <dbReference type="PIRNR" id="PIRNR003128"/>
    </source>
</evidence>
<evidence type="ECO:0000256" key="7">
    <source>
        <dbReference type="ARBA" id="ARBA00023204"/>
    </source>
</evidence>
<protein>
    <recommendedName>
        <fullName evidence="3 9">DNA repair protein RecN</fullName>
    </recommendedName>
    <alternativeName>
        <fullName evidence="8 9">Recombination protein N</fullName>
    </alternativeName>
</protein>
<dbReference type="GO" id="GO:0006281">
    <property type="term" value="P:DNA repair"/>
    <property type="evidence" value="ECO:0007669"/>
    <property type="project" value="UniProtKB-KW"/>
</dbReference>
<dbReference type="AlphaFoldDB" id="A0A931CYF6"/>
<evidence type="ECO:0000256" key="6">
    <source>
        <dbReference type="ARBA" id="ARBA00022840"/>
    </source>
</evidence>
<proteinExistence type="inferred from homology"/>
<reference evidence="12" key="1">
    <citation type="submission" date="2020-07" db="EMBL/GenBank/DDBJ databases">
        <title>Severe corrosion of carbon steel in oil field produced water can be linked to methanogenic archaea containing a special type of NiFe hydrogenase.</title>
        <authorList>
            <person name="Lahme S."/>
            <person name="Mand J."/>
            <person name="Longwell J."/>
            <person name="Smith R."/>
            <person name="Enning D."/>
        </authorList>
    </citation>
    <scope>NUCLEOTIDE SEQUENCE</scope>
    <source>
        <strain evidence="12">MIC098Bin6</strain>
    </source>
</reference>
<dbReference type="GO" id="GO:0005524">
    <property type="term" value="F:ATP binding"/>
    <property type="evidence" value="ECO:0007669"/>
    <property type="project" value="UniProtKB-KW"/>
</dbReference>
<evidence type="ECO:0000256" key="4">
    <source>
        <dbReference type="ARBA" id="ARBA00022741"/>
    </source>
</evidence>
<evidence type="ECO:0000256" key="2">
    <source>
        <dbReference type="ARBA" id="ARBA00009441"/>
    </source>
</evidence>
<gene>
    <name evidence="12" type="primary">recN</name>
    <name evidence="12" type="ORF">H0S81_08875</name>
</gene>
<evidence type="ECO:0000256" key="8">
    <source>
        <dbReference type="ARBA" id="ARBA00033408"/>
    </source>
</evidence>
<dbReference type="NCBIfam" id="TIGR00634">
    <property type="entry name" value="recN"/>
    <property type="match status" value="1"/>
</dbReference>
<name>A0A931CYF6_9BACT</name>
<dbReference type="FunFam" id="3.40.50.300:FF:000319">
    <property type="entry name" value="DNA repair protein RecN"/>
    <property type="match status" value="1"/>
</dbReference>
<dbReference type="SUPFAM" id="SSF52540">
    <property type="entry name" value="P-loop containing nucleoside triphosphate hydrolases"/>
    <property type="match status" value="1"/>
</dbReference>
<keyword evidence="4" id="KW-0547">Nucleotide-binding</keyword>
<comment type="similarity">
    <text evidence="2 9">Belongs to the RecN family.</text>
</comment>
<dbReference type="FunFam" id="3.40.50.300:FF:000356">
    <property type="entry name" value="DNA repair protein RecN"/>
    <property type="match status" value="1"/>
</dbReference>
<feature type="coiled-coil region" evidence="10">
    <location>
        <begin position="318"/>
        <end position="395"/>
    </location>
</feature>
<comment type="caution">
    <text evidence="12">The sequence shown here is derived from an EMBL/GenBank/DDBJ whole genome shotgun (WGS) entry which is preliminary data.</text>
</comment>
<dbReference type="PANTHER" id="PTHR11059">
    <property type="entry name" value="DNA REPAIR PROTEIN RECN"/>
    <property type="match status" value="1"/>
</dbReference>
<dbReference type="GO" id="GO:0006310">
    <property type="term" value="P:DNA recombination"/>
    <property type="evidence" value="ECO:0007669"/>
    <property type="project" value="InterPro"/>
</dbReference>
<evidence type="ECO:0000256" key="10">
    <source>
        <dbReference type="SAM" id="Coils"/>
    </source>
</evidence>
<dbReference type="InterPro" id="IPR004604">
    <property type="entry name" value="DNA_recomb/repair_RecN"/>
</dbReference>
<dbReference type="GO" id="GO:0009432">
    <property type="term" value="P:SOS response"/>
    <property type="evidence" value="ECO:0007669"/>
    <property type="project" value="TreeGrafter"/>
</dbReference>
<dbReference type="PANTHER" id="PTHR11059:SF0">
    <property type="entry name" value="DNA REPAIR PROTEIN RECN"/>
    <property type="match status" value="1"/>
</dbReference>
<dbReference type="CDD" id="cd03241">
    <property type="entry name" value="ABC_RecN"/>
    <property type="match status" value="2"/>
</dbReference>
<evidence type="ECO:0000313" key="13">
    <source>
        <dbReference type="Proteomes" id="UP000706172"/>
    </source>
</evidence>
<evidence type="ECO:0000259" key="11">
    <source>
        <dbReference type="Pfam" id="PF02463"/>
    </source>
</evidence>
<dbReference type="Gene3D" id="3.40.50.300">
    <property type="entry name" value="P-loop containing nucleotide triphosphate hydrolases"/>
    <property type="match status" value="2"/>
</dbReference>
<dbReference type="Pfam" id="PF02463">
    <property type="entry name" value="SMC_N"/>
    <property type="match status" value="1"/>
</dbReference>
<keyword evidence="5 9" id="KW-0227">DNA damage</keyword>
<evidence type="ECO:0000256" key="3">
    <source>
        <dbReference type="ARBA" id="ARBA00021315"/>
    </source>
</evidence>
<dbReference type="EMBL" id="JACCQK010000545">
    <property type="protein sequence ID" value="MBG0780024.1"/>
    <property type="molecule type" value="Genomic_DNA"/>
</dbReference>
<dbReference type="GO" id="GO:0043590">
    <property type="term" value="C:bacterial nucleoid"/>
    <property type="evidence" value="ECO:0007669"/>
    <property type="project" value="TreeGrafter"/>
</dbReference>
<dbReference type="PIRSF" id="PIRSF003128">
    <property type="entry name" value="RecN"/>
    <property type="match status" value="1"/>
</dbReference>
<keyword evidence="10" id="KW-0175">Coiled coil</keyword>
<keyword evidence="7 9" id="KW-0234">DNA repair</keyword>
<comment type="function">
    <text evidence="1 9">May be involved in recombinational repair of damaged DNA.</text>
</comment>
<accession>A0A931CYF6</accession>
<evidence type="ECO:0000256" key="1">
    <source>
        <dbReference type="ARBA" id="ARBA00003618"/>
    </source>
</evidence>
<dbReference type="InterPro" id="IPR003395">
    <property type="entry name" value="RecF/RecN/SMC_N"/>
</dbReference>
<feature type="domain" description="RecF/RecN/SMC N-terminal" evidence="11">
    <location>
        <begin position="1"/>
        <end position="517"/>
    </location>
</feature>
<sequence length="571" mass="63389">MLSELAIKKFAIIDDIRISFHSGLNVLTGETGAGKSIIIQAVSLLLGARASADLVRTGEDSAELEAVFDIAPDSEPARLLSDQGMDPDEGLIIRRVIPRSGTSRVFVNSRQSTLEFLKQLTRNLAGISSQHAHQGLLRDDNHLDILDEFAGTRNLRREVTAIYRTLVPLNRQIQEMETEKIRRETEKELIRFQVDEIQNAAIQPEEDELLENRKQVLANAAKIFEAVNRTVHQVYDREGSVVEQLAGLQSDMARFKDADVSLSATVDRMDAVILDLQDITHTLRDYSLTIDLDPESLDAVDQRLDLISKLKRKYGGSLDTLFARYTELEHQLEQTRDMDRQIQEHIEKKKDLETQLCRKAIALSGQRQKAATRLAELAADELAALEMDKARFQVEIFHEQGDPAKDICTPAGHRLSATGADRVRFLLSPNPGEAPKPLARIASGGELSRIVLALKAVLSKTQSFETLIFDEVDAGIGGATSDKVGQKLFALGDHHQVICITHLAQIARYGGHQFRIAKQVINNRTCTDIVPLTTLDDRIDEIARMIGGTSITPATRTHARELLTGLSNNPS</sequence>
<evidence type="ECO:0000313" key="12">
    <source>
        <dbReference type="EMBL" id="MBG0780024.1"/>
    </source>
</evidence>
<organism evidence="12 13">
    <name type="scientific">Desulfotignum balticum</name>
    <dbReference type="NCBI Taxonomy" id="115781"/>
    <lineage>
        <taxon>Bacteria</taxon>
        <taxon>Pseudomonadati</taxon>
        <taxon>Thermodesulfobacteriota</taxon>
        <taxon>Desulfobacteria</taxon>
        <taxon>Desulfobacterales</taxon>
        <taxon>Desulfobacteraceae</taxon>
        <taxon>Desulfotignum</taxon>
    </lineage>
</organism>
<evidence type="ECO:0000256" key="5">
    <source>
        <dbReference type="ARBA" id="ARBA00022763"/>
    </source>
</evidence>
<dbReference type="InterPro" id="IPR027417">
    <property type="entry name" value="P-loop_NTPase"/>
</dbReference>
<dbReference type="Proteomes" id="UP000706172">
    <property type="component" value="Unassembled WGS sequence"/>
</dbReference>